<dbReference type="RefSeq" id="YP_010000053.1">
    <property type="nucleotide sequence ID" value="NC_053012.1"/>
</dbReference>
<protein>
    <submittedName>
        <fullName evidence="1">Uncharacterized protein</fullName>
    </submittedName>
</protein>
<evidence type="ECO:0000313" key="2">
    <source>
        <dbReference type="Proteomes" id="UP000345177"/>
    </source>
</evidence>
<accession>A0A5Q2F9J8</accession>
<dbReference type="KEGG" id="vg:62682693"/>
<proteinExistence type="predicted"/>
<organism evidence="1 2">
    <name type="scientific">Serratia phage JS26</name>
    <dbReference type="NCBI Taxonomy" id="2315217"/>
    <lineage>
        <taxon>Viruses</taxon>
        <taxon>Duplodnaviria</taxon>
        <taxon>Heunggongvirae</taxon>
        <taxon>Uroviricota</taxon>
        <taxon>Caudoviricetes</taxon>
        <taxon>Casjensviridae</taxon>
        <taxon>Dunedinvirus</taxon>
        <taxon>Dunedinvirus JS26</taxon>
    </lineage>
</organism>
<evidence type="ECO:0000313" key="1">
    <source>
        <dbReference type="EMBL" id="QGF20890.1"/>
    </source>
</evidence>
<dbReference type="Proteomes" id="UP000345177">
    <property type="component" value="Segment"/>
</dbReference>
<dbReference type="EMBL" id="MN505213">
    <property type="protein sequence ID" value="QGF20890.1"/>
    <property type="molecule type" value="Genomic_DNA"/>
</dbReference>
<sequence length="212" mass="23894">MIKHVRQFFARIVDTRVSQAVADIHRSMQHLEMNNDGRHKVVLNCLDKINADIRLSSDNAHNATIAVREYIDLRSTESERVIIQKLGSLRDQAHDNQVAIRDAITDNIDRIQSVIAEQRPGAAKPPVPPAPGTKKPFVGAELKSKEIKGSKRWAGLNDTLRALFVSQVKGIFDDETMQKVFEEQYFTVFYPAVVMLDNAKGQAITDVNEEFL</sequence>
<keyword evidence="2" id="KW-1185">Reference proteome</keyword>
<name>A0A5Q2F9J8_9CAUD</name>
<reference evidence="1 2" key="1">
    <citation type="submission" date="2019-09" db="EMBL/GenBank/DDBJ databases">
        <title>Transcriptional response of Serratia to Siphovirus infection.</title>
        <authorList>
            <person name="Malone L.M."/>
            <person name="Fineran P.C."/>
        </authorList>
    </citation>
    <scope>NUCLEOTIDE SEQUENCE [LARGE SCALE GENOMIC DNA]</scope>
</reference>
<dbReference type="GeneID" id="62682693"/>